<dbReference type="GO" id="GO:0003700">
    <property type="term" value="F:DNA-binding transcription factor activity"/>
    <property type="evidence" value="ECO:0007669"/>
    <property type="project" value="InterPro"/>
</dbReference>
<dbReference type="Pfam" id="PF02742">
    <property type="entry name" value="Fe_dep_repr_C"/>
    <property type="match status" value="1"/>
</dbReference>
<feature type="domain" description="HTH dtxR-type" evidence="5">
    <location>
        <begin position="1"/>
        <end position="64"/>
    </location>
</feature>
<evidence type="ECO:0000256" key="1">
    <source>
        <dbReference type="ARBA" id="ARBA00007871"/>
    </source>
</evidence>
<dbReference type="InterPro" id="IPR022689">
    <property type="entry name" value="Iron_dep_repressor"/>
</dbReference>
<name>A0A9D1LBC8_9FIRM</name>
<dbReference type="PANTHER" id="PTHR33238:SF7">
    <property type="entry name" value="IRON-DEPENDENT TRANSCRIPTIONAL REGULATOR"/>
    <property type="match status" value="1"/>
</dbReference>
<dbReference type="Proteomes" id="UP000824072">
    <property type="component" value="Unassembled WGS sequence"/>
</dbReference>
<dbReference type="InterPro" id="IPR036390">
    <property type="entry name" value="WH_DNA-bd_sf"/>
</dbReference>
<dbReference type="InterPro" id="IPR001367">
    <property type="entry name" value="Fe_dep_repressor"/>
</dbReference>
<dbReference type="Gene3D" id="1.10.60.10">
    <property type="entry name" value="Iron dependent repressor, metal binding and dimerisation domain"/>
    <property type="match status" value="1"/>
</dbReference>
<evidence type="ECO:0000313" key="7">
    <source>
        <dbReference type="Proteomes" id="UP000824072"/>
    </source>
</evidence>
<sequence length="124" mass="13904">MRVQESKENYLEAILMISQEKGQVRSIDVASKLGFSKPSVSVAMANLRAEGLVENDERGLLVLTPEGRAYAERVLERHMLISNWLTGLGVSPETAAEDACRVEHVLSEESFACLRRHVEEHRRA</sequence>
<dbReference type="InterPro" id="IPR036421">
    <property type="entry name" value="Fe_dep_repressor_sf"/>
</dbReference>
<dbReference type="EMBL" id="DVMU01000038">
    <property type="protein sequence ID" value="HIU33250.1"/>
    <property type="molecule type" value="Genomic_DNA"/>
</dbReference>
<dbReference type="InterPro" id="IPR022687">
    <property type="entry name" value="HTH_DTXR"/>
</dbReference>
<evidence type="ECO:0000256" key="4">
    <source>
        <dbReference type="ARBA" id="ARBA00023163"/>
    </source>
</evidence>
<organism evidence="6 7">
    <name type="scientific">Candidatus Pullichristensenella excrementigallinarum</name>
    <dbReference type="NCBI Taxonomy" id="2840907"/>
    <lineage>
        <taxon>Bacteria</taxon>
        <taxon>Bacillati</taxon>
        <taxon>Bacillota</taxon>
        <taxon>Clostridia</taxon>
        <taxon>Candidatus Pullichristensenella</taxon>
    </lineage>
</organism>
<dbReference type="PROSITE" id="PS50944">
    <property type="entry name" value="HTH_DTXR"/>
    <property type="match status" value="1"/>
</dbReference>
<gene>
    <name evidence="6" type="ORF">IAB02_01680</name>
</gene>
<dbReference type="Pfam" id="PF01325">
    <property type="entry name" value="Fe_dep_repress"/>
    <property type="match status" value="1"/>
</dbReference>
<proteinExistence type="inferred from homology"/>
<reference evidence="6" key="2">
    <citation type="journal article" date="2021" name="PeerJ">
        <title>Extensive microbial diversity within the chicken gut microbiome revealed by metagenomics and culture.</title>
        <authorList>
            <person name="Gilroy R."/>
            <person name="Ravi A."/>
            <person name="Getino M."/>
            <person name="Pursley I."/>
            <person name="Horton D.L."/>
            <person name="Alikhan N.F."/>
            <person name="Baker D."/>
            <person name="Gharbi K."/>
            <person name="Hall N."/>
            <person name="Watson M."/>
            <person name="Adriaenssens E.M."/>
            <person name="Foster-Nyarko E."/>
            <person name="Jarju S."/>
            <person name="Secka A."/>
            <person name="Antonio M."/>
            <person name="Oren A."/>
            <person name="Chaudhuri R.R."/>
            <person name="La Ragione R."/>
            <person name="Hildebrand F."/>
            <person name="Pallen M.J."/>
        </authorList>
    </citation>
    <scope>NUCLEOTIDE SEQUENCE</scope>
    <source>
        <strain evidence="6">ChiHcec3-11533</strain>
    </source>
</reference>
<keyword evidence="3" id="KW-0238">DNA-binding</keyword>
<dbReference type="InterPro" id="IPR050536">
    <property type="entry name" value="DtxR_MntR_Metal-Reg"/>
</dbReference>
<dbReference type="SUPFAM" id="SSF46785">
    <property type="entry name" value="Winged helix' DNA-binding domain"/>
    <property type="match status" value="1"/>
</dbReference>
<dbReference type="AlphaFoldDB" id="A0A9D1LBC8"/>
<dbReference type="SUPFAM" id="SSF47979">
    <property type="entry name" value="Iron-dependent repressor protein, dimerization domain"/>
    <property type="match status" value="1"/>
</dbReference>
<keyword evidence="2" id="KW-0805">Transcription regulation</keyword>
<dbReference type="Gene3D" id="1.10.10.10">
    <property type="entry name" value="Winged helix-like DNA-binding domain superfamily/Winged helix DNA-binding domain"/>
    <property type="match status" value="1"/>
</dbReference>
<comment type="similarity">
    <text evidence="1">Belongs to the DtxR/MntR family.</text>
</comment>
<evidence type="ECO:0000313" key="6">
    <source>
        <dbReference type="EMBL" id="HIU33250.1"/>
    </source>
</evidence>
<protein>
    <submittedName>
        <fullName evidence="6">Metal-dependent transcriptional regulator</fullName>
    </submittedName>
</protein>
<comment type="caution">
    <text evidence="6">The sequence shown here is derived from an EMBL/GenBank/DDBJ whole genome shotgun (WGS) entry which is preliminary data.</text>
</comment>
<dbReference type="PANTHER" id="PTHR33238">
    <property type="entry name" value="IRON (METAL) DEPENDENT REPRESSOR, DTXR FAMILY"/>
    <property type="match status" value="1"/>
</dbReference>
<accession>A0A9D1LBC8</accession>
<evidence type="ECO:0000256" key="3">
    <source>
        <dbReference type="ARBA" id="ARBA00023125"/>
    </source>
</evidence>
<keyword evidence="4" id="KW-0804">Transcription</keyword>
<dbReference type="SMART" id="SM00529">
    <property type="entry name" value="HTH_DTXR"/>
    <property type="match status" value="1"/>
</dbReference>
<dbReference type="InterPro" id="IPR036388">
    <property type="entry name" value="WH-like_DNA-bd_sf"/>
</dbReference>
<dbReference type="GO" id="GO:0046983">
    <property type="term" value="F:protein dimerization activity"/>
    <property type="evidence" value="ECO:0007669"/>
    <property type="project" value="InterPro"/>
</dbReference>
<reference evidence="6" key="1">
    <citation type="submission" date="2020-10" db="EMBL/GenBank/DDBJ databases">
        <authorList>
            <person name="Gilroy R."/>
        </authorList>
    </citation>
    <scope>NUCLEOTIDE SEQUENCE</scope>
    <source>
        <strain evidence="6">ChiHcec3-11533</strain>
    </source>
</reference>
<evidence type="ECO:0000256" key="2">
    <source>
        <dbReference type="ARBA" id="ARBA00023015"/>
    </source>
</evidence>
<dbReference type="GO" id="GO:0003677">
    <property type="term" value="F:DNA binding"/>
    <property type="evidence" value="ECO:0007669"/>
    <property type="project" value="UniProtKB-KW"/>
</dbReference>
<dbReference type="GO" id="GO:0046914">
    <property type="term" value="F:transition metal ion binding"/>
    <property type="evidence" value="ECO:0007669"/>
    <property type="project" value="InterPro"/>
</dbReference>
<evidence type="ECO:0000259" key="5">
    <source>
        <dbReference type="PROSITE" id="PS50944"/>
    </source>
</evidence>